<keyword evidence="2" id="KW-0378">Hydrolase</keyword>
<evidence type="ECO:0000256" key="3">
    <source>
        <dbReference type="ARBA" id="ARBA00022842"/>
    </source>
</evidence>
<reference evidence="5 6" key="1">
    <citation type="submission" date="2023-03" db="EMBL/GenBank/DDBJ databases">
        <title>Complete genome of Arcanobacterium canis strain DSM 25104 isolated in 2010 from a canine otitis externa in Germany.</title>
        <authorList>
            <person name="Borowiak M."/>
            <person name="Kreitlow A."/>
            <person name="Malorny B."/>
            <person name="Laemmler C."/>
            <person name="Prenger-Berninghoff E."/>
            <person name="Ploetz M."/>
            <person name="Abdulmawjood A."/>
        </authorList>
    </citation>
    <scope>NUCLEOTIDE SEQUENCE [LARGE SCALE GENOMIC DNA]</scope>
    <source>
        <strain evidence="5 6">DSM 25104</strain>
    </source>
</reference>
<dbReference type="InterPro" id="IPR000086">
    <property type="entry name" value="NUDIX_hydrolase_dom"/>
</dbReference>
<evidence type="ECO:0000259" key="4">
    <source>
        <dbReference type="PROSITE" id="PS51462"/>
    </source>
</evidence>
<dbReference type="RefSeq" id="WP_278012103.1">
    <property type="nucleotide sequence ID" value="NZ_CP121208.1"/>
</dbReference>
<comment type="cofactor">
    <cofactor evidence="1">
        <name>Mg(2+)</name>
        <dbReference type="ChEBI" id="CHEBI:18420"/>
    </cofactor>
</comment>
<evidence type="ECO:0000313" key="5">
    <source>
        <dbReference type="EMBL" id="WFM82677.1"/>
    </source>
</evidence>
<feature type="domain" description="Nudix hydrolase" evidence="4">
    <location>
        <begin position="24"/>
        <end position="171"/>
    </location>
</feature>
<dbReference type="PANTHER" id="PTHR43046:SF12">
    <property type="entry name" value="GDP-MANNOSE MANNOSYL HYDROLASE"/>
    <property type="match status" value="1"/>
</dbReference>
<dbReference type="InterPro" id="IPR015797">
    <property type="entry name" value="NUDIX_hydrolase-like_dom_sf"/>
</dbReference>
<organism evidence="5 6">
    <name type="scientific">Arcanobacterium canis</name>
    <dbReference type="NCBI Taxonomy" id="999183"/>
    <lineage>
        <taxon>Bacteria</taxon>
        <taxon>Bacillati</taxon>
        <taxon>Actinomycetota</taxon>
        <taxon>Actinomycetes</taxon>
        <taxon>Actinomycetales</taxon>
        <taxon>Actinomycetaceae</taxon>
        <taxon>Arcanobacterium</taxon>
    </lineage>
</organism>
<evidence type="ECO:0000256" key="1">
    <source>
        <dbReference type="ARBA" id="ARBA00001946"/>
    </source>
</evidence>
<dbReference type="Gene3D" id="3.90.79.10">
    <property type="entry name" value="Nucleoside Triphosphate Pyrophosphohydrolase"/>
    <property type="match status" value="1"/>
</dbReference>
<evidence type="ECO:0000256" key="2">
    <source>
        <dbReference type="ARBA" id="ARBA00022801"/>
    </source>
</evidence>
<sequence>MSEMSKESAQQLADEWPRDVDGFPHRVAARVVVLDRDGRIFLILGHDFDDEEHKWWFTPGGGLEAGETSRESAVRELREETGLVVSSDRLAGPVLIRHATFHFARETRKQDEEFYLLHVSDDEREQIDNKQGTALTPLEQQLLDDYRWFSPSRSSNMIPRRRFILAGSRRCCAPGRTGMGP</sequence>
<dbReference type="EMBL" id="CP121208">
    <property type="protein sequence ID" value="WFM82677.1"/>
    <property type="molecule type" value="Genomic_DNA"/>
</dbReference>
<dbReference type="CDD" id="cd04685">
    <property type="entry name" value="NUDIX_Hydrolase"/>
    <property type="match status" value="1"/>
</dbReference>
<dbReference type="Proteomes" id="UP001215216">
    <property type="component" value="Chromosome"/>
</dbReference>
<keyword evidence="3" id="KW-0460">Magnesium</keyword>
<dbReference type="PRINTS" id="PR00502">
    <property type="entry name" value="NUDIXFAMILY"/>
</dbReference>
<name>A0ABY8FWE1_9ACTO</name>
<dbReference type="InterPro" id="IPR020476">
    <property type="entry name" value="Nudix_hydrolase"/>
</dbReference>
<dbReference type="PROSITE" id="PS51462">
    <property type="entry name" value="NUDIX"/>
    <property type="match status" value="1"/>
</dbReference>
<proteinExistence type="predicted"/>
<dbReference type="Pfam" id="PF00293">
    <property type="entry name" value="NUDIX"/>
    <property type="match status" value="1"/>
</dbReference>
<keyword evidence="6" id="KW-1185">Reference proteome</keyword>
<dbReference type="SUPFAM" id="SSF55811">
    <property type="entry name" value="Nudix"/>
    <property type="match status" value="1"/>
</dbReference>
<accession>A0ABY8FWE1</accession>
<gene>
    <name evidence="5" type="ORF">P7079_04490</name>
</gene>
<protein>
    <submittedName>
        <fullName evidence="5">NUDIX domain-containing protein</fullName>
    </submittedName>
</protein>
<evidence type="ECO:0000313" key="6">
    <source>
        <dbReference type="Proteomes" id="UP001215216"/>
    </source>
</evidence>
<dbReference type="PANTHER" id="PTHR43046">
    <property type="entry name" value="GDP-MANNOSE MANNOSYL HYDROLASE"/>
    <property type="match status" value="1"/>
</dbReference>